<reference evidence="2" key="1">
    <citation type="submission" date="2020-02" db="EMBL/GenBank/DDBJ databases">
        <title>Bird 10,000 Genomes (B10K) Project - Family phase.</title>
        <authorList>
            <person name="Zhang G."/>
        </authorList>
    </citation>
    <scope>NUCLEOTIDE SEQUENCE</scope>
    <source>
        <strain evidence="2">B10K-DU-030-59</strain>
    </source>
</reference>
<dbReference type="PANTHER" id="PTHR47899">
    <property type="entry name" value="COILED-COIL DOMAIN-CONTAINING PROTEIN 171"/>
    <property type="match status" value="1"/>
</dbReference>
<dbReference type="EMBL" id="WBNH01000248">
    <property type="protein sequence ID" value="NXX73741.1"/>
    <property type="molecule type" value="Genomic_DNA"/>
</dbReference>
<protein>
    <submittedName>
        <fullName evidence="2">CC171 protein</fullName>
    </submittedName>
</protein>
<evidence type="ECO:0000313" key="2">
    <source>
        <dbReference type="EMBL" id="NXX73741.1"/>
    </source>
</evidence>
<comment type="caution">
    <text evidence="2">The sequence shown here is derived from an EMBL/GenBank/DDBJ whole genome shotgun (WGS) entry which is preliminary data.</text>
</comment>
<accession>A0A852K5P4</accession>
<sequence length="90" mass="10751">NESEWDLAEELRRKLCHAKKEKLDLTIKHNEELSNYETQIVKLRSEIEKGEAIRQRLEYELAVARKDARLKTFAVEKELRDTKTKLLELQ</sequence>
<gene>
    <name evidence="2" type="primary">Ccdc171_0</name>
    <name evidence="2" type="ORF">UROIND_R14177</name>
</gene>
<feature type="coiled-coil region" evidence="1">
    <location>
        <begin position="26"/>
        <end position="60"/>
    </location>
</feature>
<dbReference type="OrthoDB" id="287623at2759"/>
<keyword evidence="3" id="KW-1185">Reference proteome</keyword>
<evidence type="ECO:0000256" key="1">
    <source>
        <dbReference type="SAM" id="Coils"/>
    </source>
</evidence>
<keyword evidence="1" id="KW-0175">Coiled coil</keyword>
<dbReference type="InterPro" id="IPR038820">
    <property type="entry name" value="CCDC171"/>
</dbReference>
<organism evidence="2 3">
    <name type="scientific">Urocolius indicus</name>
    <name type="common">Red-faced mousebird</name>
    <name type="synonym">Colius indicus</name>
    <dbReference type="NCBI Taxonomy" id="458196"/>
    <lineage>
        <taxon>Eukaryota</taxon>
        <taxon>Metazoa</taxon>
        <taxon>Chordata</taxon>
        <taxon>Craniata</taxon>
        <taxon>Vertebrata</taxon>
        <taxon>Euteleostomi</taxon>
        <taxon>Archelosauria</taxon>
        <taxon>Archosauria</taxon>
        <taxon>Dinosauria</taxon>
        <taxon>Saurischia</taxon>
        <taxon>Theropoda</taxon>
        <taxon>Coelurosauria</taxon>
        <taxon>Aves</taxon>
        <taxon>Neognathae</taxon>
        <taxon>Neoaves</taxon>
        <taxon>Telluraves</taxon>
        <taxon>Coraciimorphae</taxon>
        <taxon>Coliiformes</taxon>
        <taxon>Coliidae</taxon>
        <taxon>Urocolius</taxon>
    </lineage>
</organism>
<dbReference type="PANTHER" id="PTHR47899:SF1">
    <property type="entry name" value="COILED-COIL DOMAIN-CONTAINING PROTEIN 171"/>
    <property type="match status" value="1"/>
</dbReference>
<proteinExistence type="predicted"/>
<dbReference type="Proteomes" id="UP000654395">
    <property type="component" value="Unassembled WGS sequence"/>
</dbReference>
<evidence type="ECO:0000313" key="3">
    <source>
        <dbReference type="Proteomes" id="UP000654395"/>
    </source>
</evidence>
<dbReference type="AlphaFoldDB" id="A0A852K5P4"/>
<name>A0A852K5P4_UROIN</name>
<feature type="non-terminal residue" evidence="2">
    <location>
        <position position="1"/>
    </location>
</feature>
<feature type="non-terminal residue" evidence="2">
    <location>
        <position position="90"/>
    </location>
</feature>